<dbReference type="InterPro" id="IPR044822">
    <property type="entry name" value="Myb_DNA-bind_4"/>
</dbReference>
<reference evidence="4" key="1">
    <citation type="submission" date="2023-01" db="EMBL/GenBank/DDBJ databases">
        <title>Key to firefly adult light organ development and bioluminescence: homeobox transcription factors regulate luciferase expression and transportation to peroxisome.</title>
        <authorList>
            <person name="Fu X."/>
        </authorList>
    </citation>
    <scope>NUCLEOTIDE SEQUENCE [LARGE SCALE GENOMIC DNA]</scope>
</reference>
<comment type="caution">
    <text evidence="3">The sequence shown here is derived from an EMBL/GenBank/DDBJ whole genome shotgun (WGS) entry which is preliminary data.</text>
</comment>
<organism evidence="3 4">
    <name type="scientific">Aquatica leii</name>
    <dbReference type="NCBI Taxonomy" id="1421715"/>
    <lineage>
        <taxon>Eukaryota</taxon>
        <taxon>Metazoa</taxon>
        <taxon>Ecdysozoa</taxon>
        <taxon>Arthropoda</taxon>
        <taxon>Hexapoda</taxon>
        <taxon>Insecta</taxon>
        <taxon>Pterygota</taxon>
        <taxon>Neoptera</taxon>
        <taxon>Endopterygota</taxon>
        <taxon>Coleoptera</taxon>
        <taxon>Polyphaga</taxon>
        <taxon>Elateriformia</taxon>
        <taxon>Elateroidea</taxon>
        <taxon>Lampyridae</taxon>
        <taxon>Luciolinae</taxon>
        <taxon>Aquatica</taxon>
    </lineage>
</organism>
<protein>
    <recommendedName>
        <fullName evidence="2">Myb/SANT-like DNA-binding domain-containing protein</fullName>
    </recommendedName>
</protein>
<feature type="compositionally biased region" description="Low complexity" evidence="1">
    <location>
        <begin position="83"/>
        <end position="92"/>
    </location>
</feature>
<accession>A0AAN7P7Z2</accession>
<dbReference type="Proteomes" id="UP001353858">
    <property type="component" value="Unassembled WGS sequence"/>
</dbReference>
<dbReference type="EMBL" id="JARPUR010000002">
    <property type="protein sequence ID" value="KAK4883090.1"/>
    <property type="molecule type" value="Genomic_DNA"/>
</dbReference>
<gene>
    <name evidence="3" type="ORF">RN001_006409</name>
</gene>
<feature type="region of interest" description="Disordered" evidence="1">
    <location>
        <begin position="75"/>
        <end position="101"/>
    </location>
</feature>
<evidence type="ECO:0000256" key="1">
    <source>
        <dbReference type="SAM" id="MobiDB-lite"/>
    </source>
</evidence>
<dbReference type="Gene3D" id="1.10.10.60">
    <property type="entry name" value="Homeodomain-like"/>
    <property type="match status" value="1"/>
</dbReference>
<evidence type="ECO:0000313" key="3">
    <source>
        <dbReference type="EMBL" id="KAK4883090.1"/>
    </source>
</evidence>
<name>A0AAN7P7Z2_9COLE</name>
<proteinExistence type="predicted"/>
<feature type="domain" description="Myb/SANT-like DNA-binding" evidence="2">
    <location>
        <begin position="7"/>
        <end position="73"/>
    </location>
</feature>
<dbReference type="Pfam" id="PF13837">
    <property type="entry name" value="Myb_DNA-bind_4"/>
    <property type="match status" value="1"/>
</dbReference>
<sequence>MCAAKREAWEVEETQFLLPLIREKQILKALNGKRFRAADIFQHLEEPMHERGYHKNGKQMQTRFKTLRSKAISQLEGVDSAQSSKESNSESNPADYQDADVTLTNDDLQHDTTDRALEDHNDVQDSEEPTPKRRLQEVVKKQIESKAELFEQQREFEVNLMKNFMEQQKEILQQTTNSLISCLNNVF</sequence>
<keyword evidence="4" id="KW-1185">Reference proteome</keyword>
<dbReference type="AlphaFoldDB" id="A0AAN7P7Z2"/>
<evidence type="ECO:0000259" key="2">
    <source>
        <dbReference type="Pfam" id="PF13837"/>
    </source>
</evidence>
<evidence type="ECO:0000313" key="4">
    <source>
        <dbReference type="Proteomes" id="UP001353858"/>
    </source>
</evidence>